<dbReference type="eggNOG" id="COG3103">
    <property type="taxonomic scope" value="Bacteria"/>
</dbReference>
<name>Q3SK58_THIDA</name>
<organism evidence="3 4">
    <name type="scientific">Thiobacillus denitrificans (strain ATCC 25259 / T1)</name>
    <dbReference type="NCBI Taxonomy" id="292415"/>
    <lineage>
        <taxon>Bacteria</taxon>
        <taxon>Pseudomonadati</taxon>
        <taxon>Pseudomonadota</taxon>
        <taxon>Betaproteobacteria</taxon>
        <taxon>Nitrosomonadales</taxon>
        <taxon>Thiobacillaceae</taxon>
        <taxon>Thiobacillus</taxon>
    </lineage>
</organism>
<evidence type="ECO:0000259" key="2">
    <source>
        <dbReference type="Pfam" id="PF08239"/>
    </source>
</evidence>
<keyword evidence="4" id="KW-1185">Reference proteome</keyword>
<feature type="chain" id="PRO_5004228902" description="SH3b domain-containing protein" evidence="1">
    <location>
        <begin position="24"/>
        <end position="177"/>
    </location>
</feature>
<evidence type="ECO:0000313" key="3">
    <source>
        <dbReference type="EMBL" id="AAZ96934.1"/>
    </source>
</evidence>
<feature type="domain" description="SH3b" evidence="2">
    <location>
        <begin position="34"/>
        <end position="75"/>
    </location>
</feature>
<dbReference type="OrthoDB" id="8562053at2"/>
<reference evidence="3 4" key="1">
    <citation type="journal article" date="2006" name="J. Bacteriol.">
        <title>The genome sequence of the obligately chemolithoautotrophic, facultatively anaerobic bacterium Thiobacillus denitrificans.</title>
        <authorList>
            <person name="Beller H.R."/>
            <person name="Chain P.S."/>
            <person name="Letain T.E."/>
            <person name="Chakicherla A."/>
            <person name="Larimer F.W."/>
            <person name="Richardson P.M."/>
            <person name="Coleman M.A."/>
            <person name="Wood A.P."/>
            <person name="Kelly D.P."/>
        </authorList>
    </citation>
    <scope>NUCLEOTIDE SEQUENCE [LARGE SCALE GENOMIC DNA]</scope>
    <source>
        <strain evidence="3 4">ATCC 25259</strain>
    </source>
</reference>
<dbReference type="EMBL" id="CP000116">
    <property type="protein sequence ID" value="AAZ96934.1"/>
    <property type="molecule type" value="Genomic_DNA"/>
</dbReference>
<evidence type="ECO:0000313" key="4">
    <source>
        <dbReference type="Proteomes" id="UP000008291"/>
    </source>
</evidence>
<protein>
    <recommendedName>
        <fullName evidence="2">SH3b domain-containing protein</fullName>
    </recommendedName>
</protein>
<dbReference type="Pfam" id="PF08239">
    <property type="entry name" value="SH3_3"/>
    <property type="match status" value="1"/>
</dbReference>
<keyword evidence="1" id="KW-0732">Signal</keyword>
<dbReference type="RefSeq" id="WP_011311493.1">
    <property type="nucleotide sequence ID" value="NC_007404.1"/>
</dbReference>
<dbReference type="Gene3D" id="2.30.30.40">
    <property type="entry name" value="SH3 Domains"/>
    <property type="match status" value="1"/>
</dbReference>
<dbReference type="InterPro" id="IPR003646">
    <property type="entry name" value="SH3-like_bac-type"/>
</dbReference>
<sequence>MKKTFLIKGLALLLAMGAMPALAAQGTVLRNEKLYSQPSATSKVTATAAKGASVTILAKRGGWLQVKSGSSSGWIRLLSVRAGAGGLGGAGLGDVVGAATTRSDPSRVVAVAGLRGLDDEDLKQAKFDGAELARMDAWDASAAQARSFAARGGLAAANIAALPEPRPAQQPSTWEAN</sequence>
<feature type="signal peptide" evidence="1">
    <location>
        <begin position="1"/>
        <end position="23"/>
    </location>
</feature>
<gene>
    <name evidence="3" type="ordered locus">Tbd_0981</name>
</gene>
<dbReference type="STRING" id="292415.Tbd_0981"/>
<accession>Q3SK58</accession>
<dbReference type="AlphaFoldDB" id="Q3SK58"/>
<dbReference type="HOGENOM" id="CLU_1546792_0_0_4"/>
<dbReference type="Proteomes" id="UP000008291">
    <property type="component" value="Chromosome"/>
</dbReference>
<evidence type="ECO:0000256" key="1">
    <source>
        <dbReference type="SAM" id="SignalP"/>
    </source>
</evidence>
<dbReference type="KEGG" id="tbd:Tbd_0981"/>
<proteinExistence type="predicted"/>